<dbReference type="GO" id="GO:0004016">
    <property type="term" value="F:adenylate cyclase activity"/>
    <property type="evidence" value="ECO:0007669"/>
    <property type="project" value="TreeGrafter"/>
</dbReference>
<dbReference type="Proteomes" id="UP000287547">
    <property type="component" value="Unassembled WGS sequence"/>
</dbReference>
<dbReference type="GO" id="GO:0006355">
    <property type="term" value="P:regulation of DNA-templated transcription"/>
    <property type="evidence" value="ECO:0007669"/>
    <property type="project" value="InterPro"/>
</dbReference>
<name>A0A428ZUZ4_KIBAR</name>
<dbReference type="RefSeq" id="WP_037256660.1">
    <property type="nucleotide sequence ID" value="NZ_QHKI01000001.1"/>
</dbReference>
<dbReference type="InterPro" id="IPR016032">
    <property type="entry name" value="Sig_transdc_resp-reg_C-effctor"/>
</dbReference>
<evidence type="ECO:0000313" key="5">
    <source>
        <dbReference type="Proteomes" id="UP000287547"/>
    </source>
</evidence>
<dbReference type="CDD" id="cd06170">
    <property type="entry name" value="LuxR_C_like"/>
    <property type="match status" value="1"/>
</dbReference>
<dbReference type="InterPro" id="IPR041664">
    <property type="entry name" value="AAA_16"/>
</dbReference>
<dbReference type="GO" id="GO:0005737">
    <property type="term" value="C:cytoplasm"/>
    <property type="evidence" value="ECO:0007669"/>
    <property type="project" value="TreeGrafter"/>
</dbReference>
<dbReference type="InterPro" id="IPR027417">
    <property type="entry name" value="P-loop_NTPase"/>
</dbReference>
<dbReference type="Pfam" id="PF13191">
    <property type="entry name" value="AAA_16"/>
    <property type="match status" value="1"/>
</dbReference>
<comment type="caution">
    <text evidence="4">The sequence shown here is derived from an EMBL/GenBank/DDBJ whole genome shotgun (WGS) entry which is preliminary data.</text>
</comment>
<dbReference type="PANTHER" id="PTHR16305:SF35">
    <property type="entry name" value="TRANSCRIPTIONAL ACTIVATOR DOMAIN"/>
    <property type="match status" value="1"/>
</dbReference>
<evidence type="ECO:0000256" key="2">
    <source>
        <dbReference type="ARBA" id="ARBA00022840"/>
    </source>
</evidence>
<dbReference type="PRINTS" id="PR00038">
    <property type="entry name" value="HTHLUXR"/>
</dbReference>
<dbReference type="InterPro" id="IPR036388">
    <property type="entry name" value="WH-like_DNA-bd_sf"/>
</dbReference>
<protein>
    <submittedName>
        <fullName evidence="4">Helix-turn-helix transcriptional regulator</fullName>
    </submittedName>
</protein>
<reference evidence="4 5" key="1">
    <citation type="submission" date="2018-05" db="EMBL/GenBank/DDBJ databases">
        <title>Evolution of GPA BGCs.</title>
        <authorList>
            <person name="Waglechner N."/>
            <person name="Wright G.D."/>
        </authorList>
    </citation>
    <scope>NUCLEOTIDE SEQUENCE [LARGE SCALE GENOMIC DNA]</scope>
    <source>
        <strain evidence="4 5">A82846</strain>
    </source>
</reference>
<accession>A0A428ZUZ4</accession>
<dbReference type="SMART" id="SM00421">
    <property type="entry name" value="HTH_LUXR"/>
    <property type="match status" value="1"/>
</dbReference>
<organism evidence="4 5">
    <name type="scientific">Kibdelosporangium aridum</name>
    <dbReference type="NCBI Taxonomy" id="2030"/>
    <lineage>
        <taxon>Bacteria</taxon>
        <taxon>Bacillati</taxon>
        <taxon>Actinomycetota</taxon>
        <taxon>Actinomycetes</taxon>
        <taxon>Pseudonocardiales</taxon>
        <taxon>Pseudonocardiaceae</taxon>
        <taxon>Kibdelosporangium</taxon>
    </lineage>
</organism>
<dbReference type="OrthoDB" id="3656034at2"/>
<dbReference type="AlphaFoldDB" id="A0A428ZUZ4"/>
<dbReference type="EMBL" id="QHKI01000001">
    <property type="protein sequence ID" value="RSM91867.1"/>
    <property type="molecule type" value="Genomic_DNA"/>
</dbReference>
<dbReference type="PROSITE" id="PS50043">
    <property type="entry name" value="HTH_LUXR_2"/>
    <property type="match status" value="1"/>
</dbReference>
<dbReference type="GO" id="GO:0005524">
    <property type="term" value="F:ATP binding"/>
    <property type="evidence" value="ECO:0007669"/>
    <property type="project" value="UniProtKB-KW"/>
</dbReference>
<dbReference type="Pfam" id="PF00196">
    <property type="entry name" value="GerE"/>
    <property type="match status" value="1"/>
</dbReference>
<evidence type="ECO:0000256" key="1">
    <source>
        <dbReference type="ARBA" id="ARBA00022741"/>
    </source>
</evidence>
<dbReference type="SUPFAM" id="SSF52540">
    <property type="entry name" value="P-loop containing nucleoside triphosphate hydrolases"/>
    <property type="match status" value="1"/>
</dbReference>
<dbReference type="Gene3D" id="1.10.10.10">
    <property type="entry name" value="Winged helix-like DNA-binding domain superfamily/Winged helix DNA-binding domain"/>
    <property type="match status" value="1"/>
</dbReference>
<sequence length="904" mass="97851">MSSPGPVLRGRRSAMETLERLVTDARAGHSRVLVLRGEAGIGKSALLDHMLTLTEGCRVVRATGVESEMELTYAGLQQLCAPFLDRLEHLPGPQRDALSVAFGLTGGGPPDRFLVGLAVLTLFADVAEQQPLVCVVDDAQWLDRMSRQALGFASRRLLAERICVVLAVRDGCDEDELTALPELVVGGLSDTDAGVLLDSVFRGPMDRRVRDRIIAETRGNPLALLELPRAWTAAELADGFDETPLKSRIEQGFQRQLDQLPADTRKLLLTAAAEPLGDATLLWRAAGVLGLGADPAAAAEATGLIEFGARVRFRHPLVRSAAYRSGSLPERQEVHRALAEVTDAIVDPDRRAWHRAQATSVPDEDVAADLEHTAGRTRARGGLLAAAAFLERAALLTPDPANRSRRELTAATLKRDAGALDAALRLLGAVESGPPDPLRAAEVEYLRGQIAFDQRRGTDAAKLLLSAATRLEPLDGDRAREAYLAALSAAMWAESGVVEAAHAALAAPRTANRPVDLVLDAVATYLSAGHDAAAPIMAEALDALRSLDTGEDDVSRSLWLMGNRAGGILATEMWDYDSVRALAQRQVQLARDSGARVQLQFALNFLANTEVVAGNLSAAESMIDEDRLLAEVSGIPPVAYTSILLAAYRGHGADLIETTAREAAQRGQGRVVTFANYANAVLHNGLGQHDVARDAARRVIGRDVIGYDALILPELAEAASRTGDEPLLAAAVERVSKRAQALRTPWALGMDARLRALQSPQADLYRESIEQLGRTPLRVEVARSHLLFGEWLRREGHRADAREHLRTAHDMLTEMGLAAFAERARRELLATGETVRKRTVETTDELTAQESQIARLAKEGLSNPEIGARLFISPRTVEWHLHKVFPKLGITSRRQLRQTELPGR</sequence>
<keyword evidence="2" id="KW-0067">ATP-binding</keyword>
<dbReference type="InterPro" id="IPR000792">
    <property type="entry name" value="Tscrpt_reg_LuxR_C"/>
</dbReference>
<dbReference type="Gene3D" id="3.40.50.300">
    <property type="entry name" value="P-loop containing nucleotide triphosphate hydrolases"/>
    <property type="match status" value="1"/>
</dbReference>
<proteinExistence type="predicted"/>
<dbReference type="PANTHER" id="PTHR16305">
    <property type="entry name" value="TESTICULAR SOLUBLE ADENYLYL CYCLASE"/>
    <property type="match status" value="1"/>
</dbReference>
<feature type="domain" description="HTH luxR-type" evidence="3">
    <location>
        <begin position="839"/>
        <end position="904"/>
    </location>
</feature>
<keyword evidence="1" id="KW-0547">Nucleotide-binding</keyword>
<dbReference type="SUPFAM" id="SSF46894">
    <property type="entry name" value="C-terminal effector domain of the bipartite response regulators"/>
    <property type="match status" value="1"/>
</dbReference>
<dbReference type="GO" id="GO:0003677">
    <property type="term" value="F:DNA binding"/>
    <property type="evidence" value="ECO:0007669"/>
    <property type="project" value="InterPro"/>
</dbReference>
<evidence type="ECO:0000259" key="3">
    <source>
        <dbReference type="PROSITE" id="PS50043"/>
    </source>
</evidence>
<evidence type="ECO:0000313" key="4">
    <source>
        <dbReference type="EMBL" id="RSM91867.1"/>
    </source>
</evidence>
<gene>
    <name evidence="4" type="ORF">DMH04_00065</name>
</gene>